<dbReference type="AlphaFoldDB" id="A0A0X8G643"/>
<name>A0A0X8G643_9FLAO</name>
<feature type="transmembrane region" description="Helical" evidence="1">
    <location>
        <begin position="6"/>
        <end position="23"/>
    </location>
</feature>
<dbReference type="Proteomes" id="UP000059672">
    <property type="component" value="Chromosome"/>
</dbReference>
<sequence>MKNKSIIITFFNTSLIVIVYNILLSKTLFKIETSFLASFLFLISLLKFSQIYNLKYLYKFTHTKTLRI</sequence>
<proteinExistence type="predicted"/>
<protein>
    <submittedName>
        <fullName evidence="2">Uncharacterized protein</fullName>
    </submittedName>
</protein>
<dbReference type="KEGG" id="lut:Lupro_03255"/>
<reference evidence="2 3" key="2">
    <citation type="journal article" date="2016" name="Int. J. Syst. Evol. Microbiol.">
        <title>Lutibacter profundi sp. nov., isolated from a deep-sea hydrothermal system on the Arctic Mid-Ocean Ridge and emended description of the genus Lutibacter.</title>
        <authorList>
            <person name="Le Moine Bauer S."/>
            <person name="Roalkvam I."/>
            <person name="Steen I.H."/>
            <person name="Dahle H."/>
        </authorList>
    </citation>
    <scope>NUCLEOTIDE SEQUENCE [LARGE SCALE GENOMIC DNA]</scope>
    <source>
        <strain evidence="2 3">LP1</strain>
    </source>
</reference>
<keyword evidence="1" id="KW-0812">Transmembrane</keyword>
<dbReference type="EMBL" id="CP013355">
    <property type="protein sequence ID" value="AMC10328.1"/>
    <property type="molecule type" value="Genomic_DNA"/>
</dbReference>
<evidence type="ECO:0000313" key="3">
    <source>
        <dbReference type="Proteomes" id="UP000059672"/>
    </source>
</evidence>
<evidence type="ECO:0000313" key="2">
    <source>
        <dbReference type="EMBL" id="AMC10328.1"/>
    </source>
</evidence>
<evidence type="ECO:0000256" key="1">
    <source>
        <dbReference type="SAM" id="Phobius"/>
    </source>
</evidence>
<gene>
    <name evidence="2" type="ORF">Lupro_03255</name>
</gene>
<keyword evidence="1" id="KW-1133">Transmembrane helix</keyword>
<accession>A0A0X8G643</accession>
<keyword evidence="3" id="KW-1185">Reference proteome</keyword>
<reference evidence="3" key="1">
    <citation type="submission" date="2015-12" db="EMBL/GenBank/DDBJ databases">
        <title>Complete genome sequence of Lutibacter profundus strain LP1.</title>
        <authorList>
            <person name="Wissuwa J."/>
            <person name="Le Moine Bauer S."/>
            <person name="Stokke R."/>
            <person name="Dahle H."/>
            <person name="Steen I.H."/>
        </authorList>
    </citation>
    <scope>NUCLEOTIDE SEQUENCE [LARGE SCALE GENOMIC DNA]</scope>
    <source>
        <strain evidence="3">LP1</strain>
    </source>
</reference>
<dbReference type="STRING" id="1622118.Lupro_03255"/>
<organism evidence="2 3">
    <name type="scientific">Lutibacter profundi</name>
    <dbReference type="NCBI Taxonomy" id="1622118"/>
    <lineage>
        <taxon>Bacteria</taxon>
        <taxon>Pseudomonadati</taxon>
        <taxon>Bacteroidota</taxon>
        <taxon>Flavobacteriia</taxon>
        <taxon>Flavobacteriales</taxon>
        <taxon>Flavobacteriaceae</taxon>
        <taxon>Lutibacter</taxon>
    </lineage>
</organism>
<feature type="transmembrane region" description="Helical" evidence="1">
    <location>
        <begin position="35"/>
        <end position="52"/>
    </location>
</feature>
<keyword evidence="1" id="KW-0472">Membrane</keyword>